<dbReference type="EMBL" id="WTYO01000003">
    <property type="protein sequence ID" value="MXO69020.1"/>
    <property type="molecule type" value="Genomic_DNA"/>
</dbReference>
<sequence>MNAPIPQETMPAPARAGEASLSAQWSAMREAGAAIGQLAGVAPQRPEAAERNFAATIRDAGEWRLALARDGLADMAAMLRPGLSALLAVKARGHDASAPARALWEEYCARRDALLALAPQEGTMGPRRSA</sequence>
<accession>A0ABW9UZD2</accession>
<reference evidence="1 2" key="1">
    <citation type="submission" date="2019-12" db="EMBL/GenBank/DDBJ databases">
        <title>Genomic-based taxomic classification of the family Erythrobacteraceae.</title>
        <authorList>
            <person name="Xu L."/>
        </authorList>
    </citation>
    <scope>NUCLEOTIDE SEQUENCE [LARGE SCALE GENOMIC DNA]</scope>
    <source>
        <strain evidence="1 2">H32</strain>
    </source>
</reference>
<keyword evidence="2" id="KW-1185">Reference proteome</keyword>
<evidence type="ECO:0008006" key="3">
    <source>
        <dbReference type="Google" id="ProtNLM"/>
    </source>
</evidence>
<evidence type="ECO:0000313" key="1">
    <source>
        <dbReference type="EMBL" id="MXO69020.1"/>
    </source>
</evidence>
<proteinExistence type="predicted"/>
<comment type="caution">
    <text evidence="1">The sequence shown here is derived from an EMBL/GenBank/DDBJ whole genome shotgun (WGS) entry which is preliminary data.</text>
</comment>
<gene>
    <name evidence="1" type="ORF">GRI72_09295</name>
</gene>
<protein>
    <recommendedName>
        <fullName evidence="3">Phasin domain-containing protein</fullName>
    </recommendedName>
</protein>
<name>A0ABW9UZD2_9SPHN</name>
<evidence type="ECO:0000313" key="2">
    <source>
        <dbReference type="Proteomes" id="UP000444401"/>
    </source>
</evidence>
<organism evidence="1 2">
    <name type="scientific">Pelagerythrobacter marinus</name>
    <dbReference type="NCBI Taxonomy" id="538382"/>
    <lineage>
        <taxon>Bacteria</taxon>
        <taxon>Pseudomonadati</taxon>
        <taxon>Pseudomonadota</taxon>
        <taxon>Alphaproteobacteria</taxon>
        <taxon>Sphingomonadales</taxon>
        <taxon>Erythrobacteraceae</taxon>
        <taxon>Pelagerythrobacter</taxon>
    </lineage>
</organism>
<dbReference type="Proteomes" id="UP000444401">
    <property type="component" value="Unassembled WGS sequence"/>
</dbReference>